<keyword evidence="6 9" id="KW-1133">Transmembrane helix</keyword>
<evidence type="ECO:0000256" key="8">
    <source>
        <dbReference type="SAM" id="MobiDB-lite"/>
    </source>
</evidence>
<evidence type="ECO:0000256" key="1">
    <source>
        <dbReference type="ARBA" id="ARBA00004141"/>
    </source>
</evidence>
<keyword evidence="2" id="KW-0813">Transport</keyword>
<dbReference type="EMBL" id="CAJZBQ010000047">
    <property type="protein sequence ID" value="CAG9329419.1"/>
    <property type="molecule type" value="Genomic_DNA"/>
</dbReference>
<name>A0AAU9JX19_9CILI</name>
<dbReference type="InterPro" id="IPR050352">
    <property type="entry name" value="ABCG_transporters"/>
</dbReference>
<evidence type="ECO:0000256" key="6">
    <source>
        <dbReference type="ARBA" id="ARBA00022989"/>
    </source>
</evidence>
<dbReference type="PANTHER" id="PTHR48041">
    <property type="entry name" value="ABC TRANSPORTER G FAMILY MEMBER 28"/>
    <property type="match status" value="1"/>
</dbReference>
<dbReference type="InterPro" id="IPR027417">
    <property type="entry name" value="P-loop_NTPase"/>
</dbReference>
<gene>
    <name evidence="11" type="ORF">BSTOLATCC_MIC48239</name>
</gene>
<accession>A0AAU9JX19</accession>
<evidence type="ECO:0000256" key="3">
    <source>
        <dbReference type="ARBA" id="ARBA00022692"/>
    </source>
</evidence>
<dbReference type="InterPro" id="IPR003593">
    <property type="entry name" value="AAA+_ATPase"/>
</dbReference>
<dbReference type="GO" id="GO:0005886">
    <property type="term" value="C:plasma membrane"/>
    <property type="evidence" value="ECO:0007669"/>
    <property type="project" value="TreeGrafter"/>
</dbReference>
<comment type="caution">
    <text evidence="11">The sequence shown here is derived from an EMBL/GenBank/DDBJ whole genome shotgun (WGS) entry which is preliminary data.</text>
</comment>
<reference evidence="11" key="1">
    <citation type="submission" date="2021-09" db="EMBL/GenBank/DDBJ databases">
        <authorList>
            <consortium name="AG Swart"/>
            <person name="Singh M."/>
            <person name="Singh A."/>
            <person name="Seah K."/>
            <person name="Emmerich C."/>
        </authorList>
    </citation>
    <scope>NUCLEOTIDE SEQUENCE</scope>
    <source>
        <strain evidence="11">ATCC30299</strain>
    </source>
</reference>
<evidence type="ECO:0000256" key="2">
    <source>
        <dbReference type="ARBA" id="ARBA00022448"/>
    </source>
</evidence>
<evidence type="ECO:0000256" key="5">
    <source>
        <dbReference type="ARBA" id="ARBA00022840"/>
    </source>
</evidence>
<sequence length="629" mass="69989">MVKNNSKVSSNSPPASPEAEEEANYAKNLENGPLYENLKTIDCADHNSMKIQLVWDSICYSIDTKKGKQEILKGVSGSASPGEFVAIMGSSGAGKTTLLNIVAGRISSFHNSHVTGSVKANGANISSIKFDQFSTYITQEDILLPTLTIRECFEFSARMRLKGTNEEILEKVEKTIADLKLEKAADNVIGSVLNKGISGGERKRTCIGVEIITDPAVIILDEPTSGLDSFTAETLVDLLIEQINKGKTVIATIHQPSSNVFKKFSKLILLCEGYTVYQGPPADSRKYFSNLGYKCPRHVNPADFYMRLLHVVNRFEKTPEEEEKLNSLADAYKESEIKETPTSKYDLTELKNKGDNSLNFFKKVGLLWKRSMINAVRNPFLSRVRLAQFIIVSAIIDLVFHDLGNDFDSIQNTTGVLFFMTLGNIMLGNNPSALTFPAERPTFLKEHSEGLYSTFIYFIAKNLSELPMQFVVTMIYSLMVYFALDLNLTASRFFTFYAILTIAHMAGVGSGYIIGGLCETENVAALFGPIVPTSLIVFGGSFGNLKNMNVAFSWIQYISPFGWCFKSLVINQYEDFDFDCDSDEKCDPLDTLGFNDPLWKDIICLIALMIGFRIIAFVCLSMISRKKKH</sequence>
<proteinExistence type="predicted"/>
<dbReference type="Pfam" id="PF01061">
    <property type="entry name" value="ABC2_membrane"/>
    <property type="match status" value="1"/>
</dbReference>
<comment type="subcellular location">
    <subcellularLocation>
        <location evidence="1">Membrane</location>
        <topology evidence="1">Multi-pass membrane protein</topology>
    </subcellularLocation>
</comment>
<dbReference type="PANTHER" id="PTHR48041:SF139">
    <property type="entry name" value="PROTEIN SCARLET"/>
    <property type="match status" value="1"/>
</dbReference>
<dbReference type="SUPFAM" id="SSF52540">
    <property type="entry name" value="P-loop containing nucleoside triphosphate hydrolases"/>
    <property type="match status" value="1"/>
</dbReference>
<dbReference type="AlphaFoldDB" id="A0AAU9JX19"/>
<dbReference type="GO" id="GO:0005524">
    <property type="term" value="F:ATP binding"/>
    <property type="evidence" value="ECO:0007669"/>
    <property type="project" value="UniProtKB-KW"/>
</dbReference>
<evidence type="ECO:0000259" key="10">
    <source>
        <dbReference type="PROSITE" id="PS50893"/>
    </source>
</evidence>
<dbReference type="GO" id="GO:0140359">
    <property type="term" value="F:ABC-type transporter activity"/>
    <property type="evidence" value="ECO:0007669"/>
    <property type="project" value="InterPro"/>
</dbReference>
<keyword evidence="5" id="KW-0067">ATP-binding</keyword>
<feature type="transmembrane region" description="Helical" evidence="9">
    <location>
        <begin position="523"/>
        <end position="542"/>
    </location>
</feature>
<keyword evidence="4" id="KW-0547">Nucleotide-binding</keyword>
<keyword evidence="7 9" id="KW-0472">Membrane</keyword>
<evidence type="ECO:0000256" key="7">
    <source>
        <dbReference type="ARBA" id="ARBA00023136"/>
    </source>
</evidence>
<dbReference type="InterPro" id="IPR003439">
    <property type="entry name" value="ABC_transporter-like_ATP-bd"/>
</dbReference>
<evidence type="ECO:0000313" key="12">
    <source>
        <dbReference type="Proteomes" id="UP001162131"/>
    </source>
</evidence>
<dbReference type="Gene3D" id="3.40.50.300">
    <property type="entry name" value="P-loop containing nucleotide triphosphate hydrolases"/>
    <property type="match status" value="1"/>
</dbReference>
<evidence type="ECO:0000256" key="4">
    <source>
        <dbReference type="ARBA" id="ARBA00022741"/>
    </source>
</evidence>
<dbReference type="CDD" id="cd03213">
    <property type="entry name" value="ABCG_EPDR"/>
    <property type="match status" value="1"/>
</dbReference>
<protein>
    <recommendedName>
        <fullName evidence="10">ABC transporter domain-containing protein</fullName>
    </recommendedName>
</protein>
<dbReference type="PROSITE" id="PS50893">
    <property type="entry name" value="ABC_TRANSPORTER_2"/>
    <property type="match status" value="1"/>
</dbReference>
<organism evidence="11 12">
    <name type="scientific">Blepharisma stoltei</name>
    <dbReference type="NCBI Taxonomy" id="1481888"/>
    <lineage>
        <taxon>Eukaryota</taxon>
        <taxon>Sar</taxon>
        <taxon>Alveolata</taxon>
        <taxon>Ciliophora</taxon>
        <taxon>Postciliodesmatophora</taxon>
        <taxon>Heterotrichea</taxon>
        <taxon>Heterotrichida</taxon>
        <taxon>Blepharismidae</taxon>
        <taxon>Blepharisma</taxon>
    </lineage>
</organism>
<feature type="transmembrane region" description="Helical" evidence="9">
    <location>
        <begin position="598"/>
        <end position="623"/>
    </location>
</feature>
<feature type="domain" description="ABC transporter" evidence="10">
    <location>
        <begin position="49"/>
        <end position="297"/>
    </location>
</feature>
<evidence type="ECO:0000313" key="11">
    <source>
        <dbReference type="EMBL" id="CAG9329419.1"/>
    </source>
</evidence>
<dbReference type="SMART" id="SM00382">
    <property type="entry name" value="AAA"/>
    <property type="match status" value="1"/>
</dbReference>
<feature type="compositionally biased region" description="Low complexity" evidence="8">
    <location>
        <begin position="1"/>
        <end position="13"/>
    </location>
</feature>
<keyword evidence="3 9" id="KW-0812">Transmembrane</keyword>
<keyword evidence="12" id="KW-1185">Reference proteome</keyword>
<dbReference type="Pfam" id="PF00005">
    <property type="entry name" value="ABC_tran"/>
    <property type="match status" value="1"/>
</dbReference>
<evidence type="ECO:0000256" key="9">
    <source>
        <dbReference type="SAM" id="Phobius"/>
    </source>
</evidence>
<feature type="transmembrane region" description="Helical" evidence="9">
    <location>
        <begin position="466"/>
        <end position="484"/>
    </location>
</feature>
<feature type="transmembrane region" description="Helical" evidence="9">
    <location>
        <begin position="496"/>
        <end position="517"/>
    </location>
</feature>
<feature type="region of interest" description="Disordered" evidence="8">
    <location>
        <begin position="1"/>
        <end position="23"/>
    </location>
</feature>
<dbReference type="Proteomes" id="UP001162131">
    <property type="component" value="Unassembled WGS sequence"/>
</dbReference>
<dbReference type="InterPro" id="IPR043926">
    <property type="entry name" value="ABCG_dom"/>
</dbReference>
<dbReference type="Pfam" id="PF19055">
    <property type="entry name" value="ABC2_membrane_7"/>
    <property type="match status" value="1"/>
</dbReference>
<dbReference type="InterPro" id="IPR013525">
    <property type="entry name" value="ABC2_TM"/>
</dbReference>
<dbReference type="GO" id="GO:0016887">
    <property type="term" value="F:ATP hydrolysis activity"/>
    <property type="evidence" value="ECO:0007669"/>
    <property type="project" value="InterPro"/>
</dbReference>